<dbReference type="EMBL" id="QZJZ01000048">
    <property type="protein sequence ID" value="RJP59479.1"/>
    <property type="molecule type" value="Genomic_DNA"/>
</dbReference>
<proteinExistence type="predicted"/>
<reference evidence="2 3" key="1">
    <citation type="journal article" date="2017" name="ISME J.">
        <title>Energy and carbon metabolisms in a deep terrestrial subsurface fluid microbial community.</title>
        <authorList>
            <person name="Momper L."/>
            <person name="Jungbluth S.P."/>
            <person name="Lee M.D."/>
            <person name="Amend J.P."/>
        </authorList>
    </citation>
    <scope>NUCLEOTIDE SEQUENCE [LARGE SCALE GENOMIC DNA]</scope>
    <source>
        <strain evidence="2">SURF_26</strain>
    </source>
</reference>
<feature type="transmembrane region" description="Helical" evidence="1">
    <location>
        <begin position="70"/>
        <end position="92"/>
    </location>
</feature>
<evidence type="ECO:0000313" key="2">
    <source>
        <dbReference type="EMBL" id="RJP59479.1"/>
    </source>
</evidence>
<accession>A0A3A4R3D4</accession>
<sequence>MTAIYIIITVACGLILLPLCWASSVIAYTLVFASKWHAASFFSGVICAGILSVFRGYGSRAYIILHEMNHAFWCLLVGIPIKKIVVTAKGGYIDAEREHLLVALAPYFFPLPMLLLLFAHSIIVLFGVWHRPVVYIEYCFTGLLIARHVIDSVNAIMDGQIEINRFGLFFSLSCIYSLLFLWSGLFLSIFLADFYLADFIVMSYKQITLVYHNFFHYICLP</sequence>
<evidence type="ECO:0008006" key="4">
    <source>
        <dbReference type="Google" id="ProtNLM"/>
    </source>
</evidence>
<evidence type="ECO:0000313" key="3">
    <source>
        <dbReference type="Proteomes" id="UP000266426"/>
    </source>
</evidence>
<keyword evidence="1" id="KW-0472">Membrane</keyword>
<name>A0A3A4R3D4_9BACT</name>
<keyword evidence="1" id="KW-0812">Transmembrane</keyword>
<dbReference type="AlphaFoldDB" id="A0A3A4R3D4"/>
<protein>
    <recommendedName>
        <fullName evidence="4">DUF3267 domain-containing protein</fullName>
    </recommendedName>
</protein>
<comment type="caution">
    <text evidence="2">The sequence shown here is derived from an EMBL/GenBank/DDBJ whole genome shotgun (WGS) entry which is preliminary data.</text>
</comment>
<organism evidence="2 3">
    <name type="scientific">Candidatus Auribacter fodinae</name>
    <dbReference type="NCBI Taxonomy" id="2093366"/>
    <lineage>
        <taxon>Bacteria</taxon>
        <taxon>Pseudomonadati</taxon>
        <taxon>Candidatus Auribacterota</taxon>
        <taxon>Candidatus Auribacteria</taxon>
        <taxon>Candidatus Auribacterales</taxon>
        <taxon>Candidatus Auribacteraceae</taxon>
        <taxon>Candidatus Auribacter</taxon>
    </lineage>
</organism>
<feature type="transmembrane region" description="Helical" evidence="1">
    <location>
        <begin position="104"/>
        <end position="126"/>
    </location>
</feature>
<keyword evidence="1" id="KW-1133">Transmembrane helix</keyword>
<feature type="transmembrane region" description="Helical" evidence="1">
    <location>
        <begin position="38"/>
        <end position="58"/>
    </location>
</feature>
<dbReference type="Proteomes" id="UP000266426">
    <property type="component" value="Unassembled WGS sequence"/>
</dbReference>
<gene>
    <name evidence="2" type="ORF">C4541_05965</name>
</gene>
<feature type="transmembrane region" description="Helical" evidence="1">
    <location>
        <begin position="170"/>
        <end position="196"/>
    </location>
</feature>
<evidence type="ECO:0000256" key="1">
    <source>
        <dbReference type="SAM" id="Phobius"/>
    </source>
</evidence>